<dbReference type="SUPFAM" id="SSF52467">
    <property type="entry name" value="DHS-like NAD/FAD-binding domain"/>
    <property type="match status" value="1"/>
</dbReference>
<evidence type="ECO:0000313" key="8">
    <source>
        <dbReference type="EMBL" id="STD84564.1"/>
    </source>
</evidence>
<feature type="active site" description="Proton acceptor" evidence="4">
    <location>
        <position position="117"/>
    </location>
</feature>
<evidence type="ECO:0000313" key="9">
    <source>
        <dbReference type="Proteomes" id="UP000254807"/>
    </source>
</evidence>
<protein>
    <recommendedName>
        <fullName evidence="1">protein acetyllysine N-acetyltransferase</fullName>
        <ecNumber evidence="1">2.3.1.286</ecNumber>
    </recommendedName>
</protein>
<keyword evidence="9" id="KW-1185">Reference proteome</keyword>
<evidence type="ECO:0000313" key="7">
    <source>
        <dbReference type="EMBL" id="MDT2689893.1"/>
    </source>
</evidence>
<evidence type="ECO:0000256" key="3">
    <source>
        <dbReference type="ARBA" id="ARBA00023027"/>
    </source>
</evidence>
<reference evidence="6 10" key="3">
    <citation type="submission" date="2023-06" db="EMBL/GenBank/DDBJ databases">
        <title>Acute promotion of culturable opportunistic pathogens and persistent increase of antibiotic resistance following antibiotic exposure in mouse gut microbiota.</title>
        <authorList>
            <person name="Li L."/>
            <person name="Wang B."/>
            <person name="Sun Y."/>
            <person name="Wang M."/>
            <person name="Xu H."/>
        </authorList>
    </citation>
    <scope>NUCLEOTIDE SEQUENCE [LARGE SCALE GENOMIC DNA]</scope>
    <source>
        <strain evidence="6 10">CRI2_2</strain>
    </source>
</reference>
<dbReference type="Proteomes" id="UP000254807">
    <property type="component" value="Unassembled WGS sequence"/>
</dbReference>
<dbReference type="EC" id="2.3.1.286" evidence="1"/>
<evidence type="ECO:0000259" key="5">
    <source>
        <dbReference type="PROSITE" id="PS50305"/>
    </source>
</evidence>
<organism evidence="8 9">
    <name type="scientific">Enterococcus gallinarum</name>
    <dbReference type="NCBI Taxonomy" id="1353"/>
    <lineage>
        <taxon>Bacteria</taxon>
        <taxon>Bacillati</taxon>
        <taxon>Bacillota</taxon>
        <taxon>Bacilli</taxon>
        <taxon>Lactobacillales</taxon>
        <taxon>Enterococcaceae</taxon>
        <taxon>Enterococcus</taxon>
    </lineage>
</organism>
<dbReference type="EMBL" id="JARPZN010000003">
    <property type="protein sequence ID" value="MDT2689893.1"/>
    <property type="molecule type" value="Genomic_DNA"/>
</dbReference>
<dbReference type="Gene3D" id="3.40.50.1220">
    <property type="entry name" value="TPP-binding domain"/>
    <property type="match status" value="1"/>
</dbReference>
<dbReference type="InterPro" id="IPR003000">
    <property type="entry name" value="Sirtuin"/>
</dbReference>
<gene>
    <name evidence="8" type="primary">cobB</name>
    <name evidence="8" type="ORF">NCTC12360_03106</name>
    <name evidence="7" type="ORF">P7E30_06715</name>
    <name evidence="6" type="ORF">QRX88_02190</name>
</gene>
<dbReference type="EMBL" id="UFYW01000001">
    <property type="protein sequence ID" value="STD84564.1"/>
    <property type="molecule type" value="Genomic_DNA"/>
</dbReference>
<dbReference type="InterPro" id="IPR026590">
    <property type="entry name" value="Ssirtuin_cat_dom"/>
</dbReference>
<dbReference type="GO" id="GO:0046872">
    <property type="term" value="F:metal ion binding"/>
    <property type="evidence" value="ECO:0007669"/>
    <property type="project" value="UniProtKB-KW"/>
</dbReference>
<dbReference type="PANTHER" id="PTHR11085">
    <property type="entry name" value="NAD-DEPENDENT PROTEIN DEACYLASE SIRTUIN-5, MITOCHONDRIAL-RELATED"/>
    <property type="match status" value="1"/>
</dbReference>
<keyword evidence="3" id="KW-0520">NAD</keyword>
<keyword evidence="4" id="KW-0862">Zinc</keyword>
<dbReference type="GO" id="GO:0016787">
    <property type="term" value="F:hydrolase activity"/>
    <property type="evidence" value="ECO:0007669"/>
    <property type="project" value="UniProtKB-KW"/>
</dbReference>
<feature type="binding site" evidence="4">
    <location>
        <position position="128"/>
    </location>
    <ligand>
        <name>Zn(2+)</name>
        <dbReference type="ChEBI" id="CHEBI:29105"/>
    </ligand>
</feature>
<proteinExistence type="predicted"/>
<dbReference type="GO" id="GO:0070403">
    <property type="term" value="F:NAD+ binding"/>
    <property type="evidence" value="ECO:0007669"/>
    <property type="project" value="InterPro"/>
</dbReference>
<evidence type="ECO:0000313" key="10">
    <source>
        <dbReference type="Proteomes" id="UP001241571"/>
    </source>
</evidence>
<evidence type="ECO:0000313" key="6">
    <source>
        <dbReference type="EMBL" id="MDL4934525.1"/>
    </source>
</evidence>
<evidence type="ECO:0000256" key="4">
    <source>
        <dbReference type="PROSITE-ProRule" id="PRU00236"/>
    </source>
</evidence>
<dbReference type="RefSeq" id="WP_003128130.1">
    <property type="nucleotide sequence ID" value="NZ_BSYC01000001.1"/>
</dbReference>
<feature type="binding site" evidence="4">
    <location>
        <position position="125"/>
    </location>
    <ligand>
        <name>Zn(2+)</name>
        <dbReference type="ChEBI" id="CHEBI:29105"/>
    </ligand>
</feature>
<dbReference type="PROSITE" id="PS50305">
    <property type="entry name" value="SIRTUIN"/>
    <property type="match status" value="1"/>
</dbReference>
<keyword evidence="8" id="KW-0378">Hydrolase</keyword>
<dbReference type="PANTHER" id="PTHR11085:SF4">
    <property type="entry name" value="NAD-DEPENDENT PROTEIN DEACYLASE"/>
    <property type="match status" value="1"/>
</dbReference>
<dbReference type="EMBL" id="JASUBT010000001">
    <property type="protein sequence ID" value="MDL4934525.1"/>
    <property type="molecule type" value="Genomic_DNA"/>
</dbReference>
<keyword evidence="4" id="KW-0479">Metal-binding</keyword>
<dbReference type="AlphaFoldDB" id="A0A1L8U400"/>
<dbReference type="InterPro" id="IPR050134">
    <property type="entry name" value="NAD-dep_sirtuin_deacylases"/>
</dbReference>
<evidence type="ECO:0000256" key="1">
    <source>
        <dbReference type="ARBA" id="ARBA00012928"/>
    </source>
</evidence>
<accession>A0A1L8U400</accession>
<dbReference type="GO" id="GO:0017136">
    <property type="term" value="F:histone deacetylase activity, NAD-dependent"/>
    <property type="evidence" value="ECO:0007669"/>
    <property type="project" value="TreeGrafter"/>
</dbReference>
<keyword evidence="2 6" id="KW-0808">Transferase</keyword>
<reference evidence="8 9" key="1">
    <citation type="submission" date="2018-06" db="EMBL/GenBank/DDBJ databases">
        <authorList>
            <consortium name="Pathogen Informatics"/>
            <person name="Doyle S."/>
        </authorList>
    </citation>
    <scope>NUCLEOTIDE SEQUENCE [LARGE SCALE GENOMIC DNA]</scope>
    <source>
        <strain evidence="8 9">NCTC12360</strain>
    </source>
</reference>
<dbReference type="InterPro" id="IPR029035">
    <property type="entry name" value="DHS-like_NAD/FAD-binding_dom"/>
</dbReference>
<feature type="binding site" evidence="4">
    <location>
        <position position="146"/>
    </location>
    <ligand>
        <name>Zn(2+)</name>
        <dbReference type="ChEBI" id="CHEBI:29105"/>
    </ligand>
</feature>
<sequence>MLVSIETAVEKIQAAESITFLTGAGVSTPSGIPDYRSLKGIYHGIEAPEYLLSHTCMVREPDKFYQFVKHLYHPEAKPNVIHQTMAEFAQERNVWVVSQNIDGLHQQAGSQQRIDFHGTLYRCYCRQCGAEVPWQTYLTDWHHADCGGQIRPAIVLYEEGFSEETITAAINAVANAQLVVVVGTSLQVYPFAGLLQYQNSQNCLIINQTMLEQNTTPQVLASGETVFAKLSH</sequence>
<dbReference type="OrthoDB" id="9800582at2"/>
<dbReference type="Pfam" id="PF02146">
    <property type="entry name" value="SIR2"/>
    <property type="match status" value="1"/>
</dbReference>
<dbReference type="Proteomes" id="UP001241571">
    <property type="component" value="Unassembled WGS sequence"/>
</dbReference>
<dbReference type="InterPro" id="IPR026591">
    <property type="entry name" value="Sirtuin_cat_small_dom_sf"/>
</dbReference>
<keyword evidence="6" id="KW-0012">Acyltransferase</keyword>
<dbReference type="Proteomes" id="UP001183682">
    <property type="component" value="Unassembled WGS sequence"/>
</dbReference>
<dbReference type="NCBIfam" id="NF001752">
    <property type="entry name" value="PRK00481.1-1"/>
    <property type="match status" value="1"/>
</dbReference>
<evidence type="ECO:0000256" key="2">
    <source>
        <dbReference type="ARBA" id="ARBA00022679"/>
    </source>
</evidence>
<reference evidence="7" key="2">
    <citation type="submission" date="2023-03" db="EMBL/GenBank/DDBJ databases">
        <authorList>
            <person name="Shen W."/>
            <person name="Cai J."/>
        </authorList>
    </citation>
    <scope>NUCLEOTIDE SEQUENCE</scope>
    <source>
        <strain evidence="7">K69-2</strain>
    </source>
</reference>
<feature type="binding site" evidence="4">
    <location>
        <position position="143"/>
    </location>
    <ligand>
        <name>Zn(2+)</name>
        <dbReference type="ChEBI" id="CHEBI:29105"/>
    </ligand>
</feature>
<name>A0A1L8U400_ENTGA</name>
<dbReference type="Gene3D" id="3.30.1600.10">
    <property type="entry name" value="SIR2/SIRT2 'Small Domain"/>
    <property type="match status" value="1"/>
</dbReference>
<feature type="domain" description="Deacetylase sirtuin-type" evidence="5">
    <location>
        <begin position="1"/>
        <end position="232"/>
    </location>
</feature>